<evidence type="ECO:0000313" key="3">
    <source>
        <dbReference type="Proteomes" id="UP000199155"/>
    </source>
</evidence>
<keyword evidence="3" id="KW-1185">Reference proteome</keyword>
<accession>A0A1G9G794</accession>
<dbReference type="RefSeq" id="WP_093615291.1">
    <property type="nucleotide sequence ID" value="NZ_FNFF01000015.1"/>
</dbReference>
<evidence type="ECO:0000256" key="1">
    <source>
        <dbReference type="SAM" id="MobiDB-lite"/>
    </source>
</evidence>
<evidence type="ECO:0000313" key="2">
    <source>
        <dbReference type="EMBL" id="SDK96442.1"/>
    </source>
</evidence>
<dbReference type="Proteomes" id="UP000199155">
    <property type="component" value="Unassembled WGS sequence"/>
</dbReference>
<evidence type="ECO:0008006" key="4">
    <source>
        <dbReference type="Google" id="ProtNLM"/>
    </source>
</evidence>
<protein>
    <recommendedName>
        <fullName evidence="4">Secreted protein</fullName>
    </recommendedName>
</protein>
<dbReference type="STRING" id="417292.SAMN05421806_11517"/>
<feature type="region of interest" description="Disordered" evidence="1">
    <location>
        <begin position="48"/>
        <end position="127"/>
    </location>
</feature>
<organism evidence="2 3">
    <name type="scientific">Streptomyces indicus</name>
    <dbReference type="NCBI Taxonomy" id="417292"/>
    <lineage>
        <taxon>Bacteria</taxon>
        <taxon>Bacillati</taxon>
        <taxon>Actinomycetota</taxon>
        <taxon>Actinomycetes</taxon>
        <taxon>Kitasatosporales</taxon>
        <taxon>Streptomycetaceae</taxon>
        <taxon>Streptomyces</taxon>
    </lineage>
</organism>
<name>A0A1G9G794_9ACTN</name>
<dbReference type="EMBL" id="FNFF01000015">
    <property type="protein sequence ID" value="SDK96442.1"/>
    <property type="molecule type" value="Genomic_DNA"/>
</dbReference>
<dbReference type="AlphaFoldDB" id="A0A1G9G794"/>
<proteinExistence type="predicted"/>
<dbReference type="OrthoDB" id="3293636at2"/>
<feature type="compositionally biased region" description="Polar residues" evidence="1">
    <location>
        <begin position="48"/>
        <end position="84"/>
    </location>
</feature>
<reference evidence="2 3" key="1">
    <citation type="submission" date="2016-10" db="EMBL/GenBank/DDBJ databases">
        <authorList>
            <person name="de Groot N.N."/>
        </authorList>
    </citation>
    <scope>NUCLEOTIDE SEQUENCE [LARGE SCALE GENOMIC DNA]</scope>
    <source>
        <strain evidence="2 3">CGMCC 4.5727</strain>
    </source>
</reference>
<feature type="compositionally biased region" description="Low complexity" evidence="1">
    <location>
        <begin position="98"/>
        <end position="122"/>
    </location>
</feature>
<gene>
    <name evidence="2" type="ORF">SAMN05421806_11517</name>
</gene>
<sequence>MHRTYTGLAHAAAWTCATGAAVTLSWWGVHTVMSGTAYDPPKALPLTASQETTQQATDPKASSSTQRPKQPSKSGSSNEGTTSDEPPKSAGTGGSDSGGSSSSSKPSKSSGSSPSASSSPAGDVKGYNVSGGRVVFEIHADSAELVSATPNTGWQMQIWKQPQQDWIRVTFTQGNREVSVFCTWHDHAPQVEIDDP</sequence>